<dbReference type="InParanoid" id="A0A2P5FCB5"/>
<proteinExistence type="predicted"/>
<evidence type="ECO:0000313" key="3">
    <source>
        <dbReference type="Proteomes" id="UP000237000"/>
    </source>
</evidence>
<comment type="caution">
    <text evidence="2">The sequence shown here is derived from an EMBL/GenBank/DDBJ whole genome shotgun (WGS) entry which is preliminary data.</text>
</comment>
<feature type="non-terminal residue" evidence="2">
    <location>
        <position position="1"/>
    </location>
</feature>
<protein>
    <submittedName>
        <fullName evidence="2">Uncharacterized protein</fullName>
    </submittedName>
</protein>
<evidence type="ECO:0000313" key="2">
    <source>
        <dbReference type="EMBL" id="PON95430.1"/>
    </source>
</evidence>
<organism evidence="2 3">
    <name type="scientific">Trema orientale</name>
    <name type="common">Charcoal tree</name>
    <name type="synonym">Celtis orientalis</name>
    <dbReference type="NCBI Taxonomy" id="63057"/>
    <lineage>
        <taxon>Eukaryota</taxon>
        <taxon>Viridiplantae</taxon>
        <taxon>Streptophyta</taxon>
        <taxon>Embryophyta</taxon>
        <taxon>Tracheophyta</taxon>
        <taxon>Spermatophyta</taxon>
        <taxon>Magnoliopsida</taxon>
        <taxon>eudicotyledons</taxon>
        <taxon>Gunneridae</taxon>
        <taxon>Pentapetalae</taxon>
        <taxon>rosids</taxon>
        <taxon>fabids</taxon>
        <taxon>Rosales</taxon>
        <taxon>Cannabaceae</taxon>
        <taxon>Trema</taxon>
    </lineage>
</organism>
<keyword evidence="1" id="KW-0472">Membrane</keyword>
<dbReference type="EMBL" id="JXTC01000045">
    <property type="protein sequence ID" value="PON95430.1"/>
    <property type="molecule type" value="Genomic_DNA"/>
</dbReference>
<gene>
    <name evidence="2" type="ORF">TorRG33x02_089520</name>
</gene>
<dbReference type="Proteomes" id="UP000237000">
    <property type="component" value="Unassembled WGS sequence"/>
</dbReference>
<reference evidence="3" key="1">
    <citation type="submission" date="2016-06" db="EMBL/GenBank/DDBJ databases">
        <title>Parallel loss of symbiosis genes in relatives of nitrogen-fixing non-legume Parasponia.</title>
        <authorList>
            <person name="Van Velzen R."/>
            <person name="Holmer R."/>
            <person name="Bu F."/>
            <person name="Rutten L."/>
            <person name="Van Zeijl A."/>
            <person name="Liu W."/>
            <person name="Santuari L."/>
            <person name="Cao Q."/>
            <person name="Sharma T."/>
            <person name="Shen D."/>
            <person name="Roswanjaya Y."/>
            <person name="Wardhani T."/>
            <person name="Kalhor M.S."/>
            <person name="Jansen J."/>
            <person name="Van den Hoogen J."/>
            <person name="Gungor B."/>
            <person name="Hartog M."/>
            <person name="Hontelez J."/>
            <person name="Verver J."/>
            <person name="Yang W.-C."/>
            <person name="Schijlen E."/>
            <person name="Repin R."/>
            <person name="Schilthuizen M."/>
            <person name="Schranz E."/>
            <person name="Heidstra R."/>
            <person name="Miyata K."/>
            <person name="Fedorova E."/>
            <person name="Kohlen W."/>
            <person name="Bisseling T."/>
            <person name="Smit S."/>
            <person name="Geurts R."/>
        </authorList>
    </citation>
    <scope>NUCLEOTIDE SEQUENCE [LARGE SCALE GENOMIC DNA]</scope>
    <source>
        <strain evidence="3">cv. RG33-2</strain>
    </source>
</reference>
<sequence>PIKLNSPIQNHNKTKRTSHEENSYYGFFQIITLFFFFFILHNCNLLNSEPSRLNCGLLNLEEVADETSAPGCVDIIKVVEEEADCEVSFLVVVVRGFVVDGGGAAHTGITDLI</sequence>
<name>A0A2P5FCB5_TREOI</name>
<feature type="transmembrane region" description="Helical" evidence="1">
    <location>
        <begin position="24"/>
        <end position="43"/>
    </location>
</feature>
<dbReference type="OrthoDB" id="10410284at2759"/>
<accession>A0A2P5FCB5</accession>
<keyword evidence="3" id="KW-1185">Reference proteome</keyword>
<dbReference type="AlphaFoldDB" id="A0A2P5FCB5"/>
<evidence type="ECO:0000256" key="1">
    <source>
        <dbReference type="SAM" id="Phobius"/>
    </source>
</evidence>
<keyword evidence="1" id="KW-0812">Transmembrane</keyword>
<keyword evidence="1" id="KW-1133">Transmembrane helix</keyword>